<keyword evidence="2" id="KW-1185">Reference proteome</keyword>
<evidence type="ECO:0000313" key="2">
    <source>
        <dbReference type="Proteomes" id="UP000198775"/>
    </source>
</evidence>
<evidence type="ECO:0000313" key="1">
    <source>
        <dbReference type="EMBL" id="SEP28256.1"/>
    </source>
</evidence>
<accession>A0A1H8WKV4</accession>
<dbReference type="Proteomes" id="UP000198775">
    <property type="component" value="Unassembled WGS sequence"/>
</dbReference>
<dbReference type="Gene3D" id="3.40.720.10">
    <property type="entry name" value="Alkaline Phosphatase, subunit A"/>
    <property type="match status" value="1"/>
</dbReference>
<organism evidence="1 2">
    <name type="scientific">Halorientalis persicus</name>
    <dbReference type="NCBI Taxonomy" id="1367881"/>
    <lineage>
        <taxon>Archaea</taxon>
        <taxon>Methanobacteriati</taxon>
        <taxon>Methanobacteriota</taxon>
        <taxon>Stenosarchaea group</taxon>
        <taxon>Halobacteria</taxon>
        <taxon>Halobacteriales</taxon>
        <taxon>Haloarculaceae</taxon>
        <taxon>Halorientalis</taxon>
    </lineage>
</organism>
<dbReference type="AlphaFoldDB" id="A0A1H8WKV4"/>
<dbReference type="SUPFAM" id="SSF53649">
    <property type="entry name" value="Alkaline phosphatase-like"/>
    <property type="match status" value="1"/>
</dbReference>
<dbReference type="InterPro" id="IPR002591">
    <property type="entry name" value="Phosphodiest/P_Trfase"/>
</dbReference>
<dbReference type="Pfam" id="PF01663">
    <property type="entry name" value="Phosphodiest"/>
    <property type="match status" value="1"/>
</dbReference>
<gene>
    <name evidence="1" type="ORF">SAMN05216388_10637</name>
</gene>
<sequence>MTLCIIALDGADYDILPDNLLNFSGSLETFTYSMDHPYTGEVWPTVATGLHPREHGVTQKSESEWSNPVLQFGSWTMNTLNVSGDLRKKLGDTIEENTGASWDLAETDAPTFFDADGRYVHNWPGVHRTEELQRIWSWFRETNKKGMSTDEFMRRARPTAAAKFGWLEEAVQSDATLVGAHVHILDVVGHLFTDDEQQVRQMYHWAEDQIREIRRQMGPDDELVVLSDHGIEFTWLGDESGGGHSMRAYFETTLDTRPESVFEVREWVEDHVPEWDVQEENASLPEEQLRDLGYIE</sequence>
<dbReference type="InterPro" id="IPR017850">
    <property type="entry name" value="Alkaline_phosphatase_core_sf"/>
</dbReference>
<dbReference type="EMBL" id="FOCX01000063">
    <property type="protein sequence ID" value="SEP28256.1"/>
    <property type="molecule type" value="Genomic_DNA"/>
</dbReference>
<protein>
    <submittedName>
        <fullName evidence="1">Type I phosphodiesterase / nucleotide pyrophosphatase</fullName>
    </submittedName>
</protein>
<name>A0A1H8WKV4_9EURY</name>
<dbReference type="RefSeq" id="WP_092664936.1">
    <property type="nucleotide sequence ID" value="NZ_FOCX01000063.1"/>
</dbReference>
<reference evidence="2" key="1">
    <citation type="submission" date="2016-10" db="EMBL/GenBank/DDBJ databases">
        <authorList>
            <person name="Varghese N."/>
            <person name="Submissions S."/>
        </authorList>
    </citation>
    <scope>NUCLEOTIDE SEQUENCE [LARGE SCALE GENOMIC DNA]</scope>
    <source>
        <strain evidence="2">IBRC-M 10043</strain>
    </source>
</reference>
<proteinExistence type="predicted"/>